<dbReference type="AlphaFoldDB" id="A0A914Y7T0"/>
<dbReference type="Proteomes" id="UP000887577">
    <property type="component" value="Unplaced"/>
</dbReference>
<evidence type="ECO:0000313" key="2">
    <source>
        <dbReference type="WBParaSite" id="PSU_v2.g13661.t1"/>
    </source>
</evidence>
<name>A0A914Y7T0_9BILA</name>
<reference evidence="2" key="1">
    <citation type="submission" date="2022-11" db="UniProtKB">
        <authorList>
            <consortium name="WormBaseParasite"/>
        </authorList>
    </citation>
    <scope>IDENTIFICATION</scope>
</reference>
<proteinExistence type="predicted"/>
<evidence type="ECO:0000313" key="1">
    <source>
        <dbReference type="Proteomes" id="UP000887577"/>
    </source>
</evidence>
<accession>A0A914Y7T0</accession>
<protein>
    <submittedName>
        <fullName evidence="2">Uncharacterized protein</fullName>
    </submittedName>
</protein>
<dbReference type="WBParaSite" id="PSU_v2.g13661.t1">
    <property type="protein sequence ID" value="PSU_v2.g13661.t1"/>
    <property type="gene ID" value="PSU_v2.g13661"/>
</dbReference>
<keyword evidence="1" id="KW-1185">Reference proteome</keyword>
<sequence length="108" mass="12852">MPSKHKKIVEKCFEAEILRPYKNDPSLVDISKVPDSIDAKNAVLQIKQLFCLEFKYEMAEYMRKHIDLGIMDFIWNFYDNRDSTYAIISKEDVEKVYIKFYDDLAKQS</sequence>
<organism evidence="1 2">
    <name type="scientific">Panagrolaimus superbus</name>
    <dbReference type="NCBI Taxonomy" id="310955"/>
    <lineage>
        <taxon>Eukaryota</taxon>
        <taxon>Metazoa</taxon>
        <taxon>Ecdysozoa</taxon>
        <taxon>Nematoda</taxon>
        <taxon>Chromadorea</taxon>
        <taxon>Rhabditida</taxon>
        <taxon>Tylenchina</taxon>
        <taxon>Panagrolaimomorpha</taxon>
        <taxon>Panagrolaimoidea</taxon>
        <taxon>Panagrolaimidae</taxon>
        <taxon>Panagrolaimus</taxon>
    </lineage>
</organism>